<protein>
    <submittedName>
        <fullName evidence="1">Uncharacterized protein</fullName>
    </submittedName>
</protein>
<proteinExistence type="predicted"/>
<reference evidence="2" key="1">
    <citation type="journal article" date="2023" name="Nat. Plants">
        <title>Single-cell RNA sequencing provides a high-resolution roadmap for understanding the multicellular compartmentation of specialized metabolism.</title>
        <authorList>
            <person name="Sun S."/>
            <person name="Shen X."/>
            <person name="Li Y."/>
            <person name="Li Y."/>
            <person name="Wang S."/>
            <person name="Li R."/>
            <person name="Zhang H."/>
            <person name="Shen G."/>
            <person name="Guo B."/>
            <person name="Wei J."/>
            <person name="Xu J."/>
            <person name="St-Pierre B."/>
            <person name="Chen S."/>
            <person name="Sun C."/>
        </authorList>
    </citation>
    <scope>NUCLEOTIDE SEQUENCE [LARGE SCALE GENOMIC DNA]</scope>
</reference>
<gene>
    <name evidence="1" type="ORF">M9H77_08791</name>
</gene>
<dbReference type="Proteomes" id="UP001060085">
    <property type="component" value="Linkage Group LG02"/>
</dbReference>
<accession>A0ACC0BYZ4</accession>
<organism evidence="1 2">
    <name type="scientific">Catharanthus roseus</name>
    <name type="common">Madagascar periwinkle</name>
    <name type="synonym">Vinca rosea</name>
    <dbReference type="NCBI Taxonomy" id="4058"/>
    <lineage>
        <taxon>Eukaryota</taxon>
        <taxon>Viridiplantae</taxon>
        <taxon>Streptophyta</taxon>
        <taxon>Embryophyta</taxon>
        <taxon>Tracheophyta</taxon>
        <taxon>Spermatophyta</taxon>
        <taxon>Magnoliopsida</taxon>
        <taxon>eudicotyledons</taxon>
        <taxon>Gunneridae</taxon>
        <taxon>Pentapetalae</taxon>
        <taxon>asterids</taxon>
        <taxon>lamiids</taxon>
        <taxon>Gentianales</taxon>
        <taxon>Apocynaceae</taxon>
        <taxon>Rauvolfioideae</taxon>
        <taxon>Vinceae</taxon>
        <taxon>Catharanthinae</taxon>
        <taxon>Catharanthus</taxon>
    </lineage>
</organism>
<name>A0ACC0BYZ4_CATRO</name>
<dbReference type="EMBL" id="CM044702">
    <property type="protein sequence ID" value="KAI5677841.1"/>
    <property type="molecule type" value="Genomic_DNA"/>
</dbReference>
<comment type="caution">
    <text evidence="1">The sequence shown here is derived from an EMBL/GenBank/DDBJ whole genome shotgun (WGS) entry which is preliminary data.</text>
</comment>
<sequence length="328" mass="36989">MSFFVIDNLGTEVLSVDAHHVLYFIDELTLTVVLPPLIVGSLINQSMEDIDEGFEEDSDSEVAHNVEGRDSSRSDLDQGRKRMRVALKGVSTSKIVKKARAVTPLKANNAINKHLYSKTVELRMVELIDKPILAKKRITEESLDQYKVMELLLRIGYVELALFVYVRGYIIDFSPANIIDYLSCSHYSDIEGTSLEEEVDLDEVTKVLTGDAGAFWPEINRLNSNLMKMSYRAMFRVFYLHVIPKTTFLGVALPSPTLSTQGHTGPSNSTKAAFSGVKEREKMEAYSFWRTRESFLPKDSHIVSKVRLKTMPAYLKYTCVLCVTSLAL</sequence>
<evidence type="ECO:0000313" key="1">
    <source>
        <dbReference type="EMBL" id="KAI5677841.1"/>
    </source>
</evidence>
<keyword evidence="2" id="KW-1185">Reference proteome</keyword>
<evidence type="ECO:0000313" key="2">
    <source>
        <dbReference type="Proteomes" id="UP001060085"/>
    </source>
</evidence>